<evidence type="ECO:0000259" key="1">
    <source>
        <dbReference type="PROSITE" id="PS50011"/>
    </source>
</evidence>
<dbReference type="InterPro" id="IPR001245">
    <property type="entry name" value="Ser-Thr/Tyr_kinase_cat_dom"/>
</dbReference>
<dbReference type="Gene3D" id="1.10.510.10">
    <property type="entry name" value="Transferase(Phosphotransferase) domain 1"/>
    <property type="match status" value="2"/>
</dbReference>
<evidence type="ECO:0000313" key="2">
    <source>
        <dbReference type="EMBL" id="RVW37119.1"/>
    </source>
</evidence>
<dbReference type="Proteomes" id="UP000288805">
    <property type="component" value="Unassembled WGS sequence"/>
</dbReference>
<dbReference type="SMART" id="SM00220">
    <property type="entry name" value="S_TKc"/>
    <property type="match status" value="1"/>
</dbReference>
<reference evidence="2 3" key="1">
    <citation type="journal article" date="2018" name="PLoS Genet.">
        <title>Population sequencing reveals clonal diversity and ancestral inbreeding in the grapevine cultivar Chardonnay.</title>
        <authorList>
            <person name="Roach M.J."/>
            <person name="Johnson D.L."/>
            <person name="Bohlmann J."/>
            <person name="van Vuuren H.J."/>
            <person name="Jones S.J."/>
            <person name="Pretorius I.S."/>
            <person name="Schmidt S.A."/>
            <person name="Borneman A.R."/>
        </authorList>
    </citation>
    <scope>NUCLEOTIDE SEQUENCE [LARGE SCALE GENOMIC DNA]</scope>
    <source>
        <strain evidence="3">cv. Chardonnay</strain>
        <tissue evidence="2">Leaf</tissue>
    </source>
</reference>
<dbReference type="EMBL" id="QGNW01001547">
    <property type="protein sequence ID" value="RVW37119.1"/>
    <property type="molecule type" value="Genomic_DNA"/>
</dbReference>
<dbReference type="Pfam" id="PF07714">
    <property type="entry name" value="PK_Tyr_Ser-Thr"/>
    <property type="match status" value="2"/>
</dbReference>
<gene>
    <name evidence="2" type="primary">STY46_6</name>
    <name evidence="2" type="ORF">CK203_084582</name>
</gene>
<accession>A0A438DNT2</accession>
<dbReference type="PROSITE" id="PS00108">
    <property type="entry name" value="PROTEIN_KINASE_ST"/>
    <property type="match status" value="1"/>
</dbReference>
<feature type="domain" description="Protein kinase" evidence="1">
    <location>
        <begin position="1"/>
        <end position="165"/>
    </location>
</feature>
<proteinExistence type="predicted"/>
<evidence type="ECO:0000313" key="3">
    <source>
        <dbReference type="Proteomes" id="UP000288805"/>
    </source>
</evidence>
<comment type="caution">
    <text evidence="2">The sequence shown here is derived from an EMBL/GenBank/DDBJ whole genome shotgun (WGS) entry which is preliminary data.</text>
</comment>
<dbReference type="GO" id="GO:0004672">
    <property type="term" value="F:protein kinase activity"/>
    <property type="evidence" value="ECO:0007669"/>
    <property type="project" value="InterPro"/>
</dbReference>
<protein>
    <submittedName>
        <fullName evidence="2">Serine/threonine-protein kinase STY46</fullName>
    </submittedName>
</protein>
<dbReference type="PANTHER" id="PTHR44329">
    <property type="entry name" value="SERINE/THREONINE-PROTEIN KINASE TNNI3K-RELATED"/>
    <property type="match status" value="1"/>
</dbReference>
<dbReference type="InterPro" id="IPR000719">
    <property type="entry name" value="Prot_kinase_dom"/>
</dbReference>
<organism evidence="2 3">
    <name type="scientific">Vitis vinifera</name>
    <name type="common">Grape</name>
    <dbReference type="NCBI Taxonomy" id="29760"/>
    <lineage>
        <taxon>Eukaryota</taxon>
        <taxon>Viridiplantae</taxon>
        <taxon>Streptophyta</taxon>
        <taxon>Embryophyta</taxon>
        <taxon>Tracheophyta</taxon>
        <taxon>Spermatophyta</taxon>
        <taxon>Magnoliopsida</taxon>
        <taxon>eudicotyledons</taxon>
        <taxon>Gunneridae</taxon>
        <taxon>Pentapetalae</taxon>
        <taxon>rosids</taxon>
        <taxon>Vitales</taxon>
        <taxon>Vitaceae</taxon>
        <taxon>Viteae</taxon>
        <taxon>Vitis</taxon>
    </lineage>
</organism>
<keyword evidence="2" id="KW-0808">Transferase</keyword>
<dbReference type="PANTHER" id="PTHR44329:SF41">
    <property type="entry name" value="OS12G0163800 PROTEIN"/>
    <property type="match status" value="1"/>
</dbReference>
<dbReference type="PROSITE" id="PS50011">
    <property type="entry name" value="PROTEIN_KINASE_DOM"/>
    <property type="match status" value="1"/>
</dbReference>
<name>A0A438DNT2_VITVI</name>
<sequence length="330" mass="38169">MLAEYMPGGSLYDYLHKNHNVLKLPQLLKFAIDVCKGMGYLHQNNIIHRDLKTANLLMDTHNVVKVADFGVARFQNQEGVMTAETGTYRWMAPEILCCDVWMISPEYTVMNAPSQDRRTQFSVLENFWMLEKLQRDFLLGGGTLEKKSHFGGRDILCMDRREEGVWGGCALEVFYLLIRLSWVCGVGDLLLKGEVLWKQVIDGKYGKEEGGWNSCEVRDGYEVRVWKALRKGRKLKKAWHAAPLCIFWTLWQERNHIVFGNEEQSENKLKWLFLSNMLTWVINHLPYDQKADVFSFAIVLWELTTAKIPYDNMTPLQAALGVRQVCTSLH</sequence>
<keyword evidence="2" id="KW-0418">Kinase</keyword>
<dbReference type="GO" id="GO:0005524">
    <property type="term" value="F:ATP binding"/>
    <property type="evidence" value="ECO:0007669"/>
    <property type="project" value="InterPro"/>
</dbReference>
<dbReference type="InterPro" id="IPR011009">
    <property type="entry name" value="Kinase-like_dom_sf"/>
</dbReference>
<dbReference type="AlphaFoldDB" id="A0A438DNT2"/>
<dbReference type="SUPFAM" id="SSF56112">
    <property type="entry name" value="Protein kinase-like (PK-like)"/>
    <property type="match status" value="2"/>
</dbReference>
<dbReference type="InterPro" id="IPR051681">
    <property type="entry name" value="Ser/Thr_Kinases-Pseudokinases"/>
</dbReference>
<dbReference type="InterPro" id="IPR008271">
    <property type="entry name" value="Ser/Thr_kinase_AS"/>
</dbReference>